<evidence type="ECO:0000313" key="2">
    <source>
        <dbReference type="EMBL" id="KZS93215.1"/>
    </source>
</evidence>
<accession>A0A164UGR0</accession>
<protein>
    <submittedName>
        <fullName evidence="2">Uncharacterized protein</fullName>
    </submittedName>
</protein>
<organism evidence="2 3">
    <name type="scientific">Sistotremastrum niveocremeum HHB9708</name>
    <dbReference type="NCBI Taxonomy" id="1314777"/>
    <lineage>
        <taxon>Eukaryota</taxon>
        <taxon>Fungi</taxon>
        <taxon>Dikarya</taxon>
        <taxon>Basidiomycota</taxon>
        <taxon>Agaricomycotina</taxon>
        <taxon>Agaricomycetes</taxon>
        <taxon>Sistotremastrales</taxon>
        <taxon>Sistotremastraceae</taxon>
        <taxon>Sertulicium</taxon>
        <taxon>Sertulicium niveocremeum</taxon>
    </lineage>
</organism>
<dbReference type="Proteomes" id="UP000076722">
    <property type="component" value="Unassembled WGS sequence"/>
</dbReference>
<dbReference type="AlphaFoldDB" id="A0A164UGR0"/>
<name>A0A164UGR0_9AGAM</name>
<evidence type="ECO:0000313" key="3">
    <source>
        <dbReference type="Proteomes" id="UP000076722"/>
    </source>
</evidence>
<sequence length="245" mass="27519">MPFLPHQSPTKLSDKTKSILFENRKFRVRAGRQKDRLWPNRGSGSVPVRDGPRTTDPALLSPGPRSYRSQTQPPVSGPYGIWSKEEREFKTNVKVKNINAQACVGSLLALEQDTCEKGLFETNVDWGVGRFWLDPEDRHADEDRDGVGEMVSVWREVCVRGDGLWSWIPRVGVHARPLDNVGSLRDSPSILFPTGRYKRRRVHNSTTDSGESVKELVVRVDADESGDEPTEASDGGGGTYERDWE</sequence>
<gene>
    <name evidence="2" type="ORF">SISNIDRAFT_466518</name>
</gene>
<evidence type="ECO:0000256" key="1">
    <source>
        <dbReference type="SAM" id="MobiDB-lite"/>
    </source>
</evidence>
<feature type="region of interest" description="Disordered" evidence="1">
    <location>
        <begin position="219"/>
        <end position="245"/>
    </location>
</feature>
<dbReference type="EMBL" id="KV419408">
    <property type="protein sequence ID" value="KZS93215.1"/>
    <property type="molecule type" value="Genomic_DNA"/>
</dbReference>
<keyword evidence="3" id="KW-1185">Reference proteome</keyword>
<reference evidence="2 3" key="1">
    <citation type="journal article" date="2016" name="Mol. Biol. Evol.">
        <title>Comparative Genomics of Early-Diverging Mushroom-Forming Fungi Provides Insights into the Origins of Lignocellulose Decay Capabilities.</title>
        <authorList>
            <person name="Nagy L.G."/>
            <person name="Riley R."/>
            <person name="Tritt A."/>
            <person name="Adam C."/>
            <person name="Daum C."/>
            <person name="Floudas D."/>
            <person name="Sun H."/>
            <person name="Yadav J.S."/>
            <person name="Pangilinan J."/>
            <person name="Larsson K.H."/>
            <person name="Matsuura K."/>
            <person name="Barry K."/>
            <person name="Labutti K."/>
            <person name="Kuo R."/>
            <person name="Ohm R.A."/>
            <person name="Bhattacharya S.S."/>
            <person name="Shirouzu T."/>
            <person name="Yoshinaga Y."/>
            <person name="Martin F.M."/>
            <person name="Grigoriev I.V."/>
            <person name="Hibbett D.S."/>
        </authorList>
    </citation>
    <scope>NUCLEOTIDE SEQUENCE [LARGE SCALE GENOMIC DNA]</scope>
    <source>
        <strain evidence="2 3">HHB9708</strain>
    </source>
</reference>
<proteinExistence type="predicted"/>
<feature type="region of interest" description="Disordered" evidence="1">
    <location>
        <begin position="24"/>
        <end position="81"/>
    </location>
</feature>